<dbReference type="eggNOG" id="COG3616">
    <property type="taxonomic scope" value="Bacteria"/>
</dbReference>
<dbReference type="GO" id="GO:0008721">
    <property type="term" value="F:D-serine ammonia-lyase activity"/>
    <property type="evidence" value="ECO:0007669"/>
    <property type="project" value="TreeGrafter"/>
</dbReference>
<reference evidence="2 3" key="1">
    <citation type="submission" date="2016-10" db="EMBL/GenBank/DDBJ databases">
        <authorList>
            <person name="de Groot N.N."/>
        </authorList>
    </citation>
    <scope>NUCLEOTIDE SEQUENCE [LARGE SCALE GENOMIC DNA]</scope>
    <source>
        <strain evidence="2 3">DSM 44149</strain>
    </source>
</reference>
<dbReference type="PANTHER" id="PTHR28004:SF2">
    <property type="entry name" value="D-SERINE DEHYDRATASE"/>
    <property type="match status" value="1"/>
</dbReference>
<evidence type="ECO:0000259" key="1">
    <source>
        <dbReference type="Pfam" id="PF01168"/>
    </source>
</evidence>
<dbReference type="PANTHER" id="PTHR28004">
    <property type="entry name" value="ZGC:162816-RELATED"/>
    <property type="match status" value="1"/>
</dbReference>
<evidence type="ECO:0000313" key="3">
    <source>
        <dbReference type="Proteomes" id="UP000183376"/>
    </source>
</evidence>
<dbReference type="AlphaFoldDB" id="A0A1H0A0V3"/>
<dbReference type="STRING" id="211114.SAMN04489726_5800"/>
<dbReference type="InterPro" id="IPR001608">
    <property type="entry name" value="Ala_racemase_N"/>
</dbReference>
<dbReference type="Pfam" id="PF01168">
    <property type="entry name" value="Ala_racemase_N"/>
    <property type="match status" value="1"/>
</dbReference>
<dbReference type="SUPFAM" id="SSF51419">
    <property type="entry name" value="PLP-binding barrel"/>
    <property type="match status" value="1"/>
</dbReference>
<keyword evidence="3" id="KW-1185">Reference proteome</keyword>
<dbReference type="CDD" id="cd06813">
    <property type="entry name" value="PLPDE_III_DSD_D-TA_like_2"/>
    <property type="match status" value="1"/>
</dbReference>
<sequence length="405" mass="43443">MDNVLTNGLRARYDSATVELDPPFALVDLEAFRSNAQELLRRANGRPIRVASKSVRCRELLGQVLALPGFAGVMAYSLAEALWLFETELTDDLLVGYPTADRGALRALAKDDAARAAVTIMVDDVAQLDFVTDALGTGHPEIRVCIELDASWRPLSRFRQDWLHVGVRRSPVHTPSEAAALAREVLRRPGFSLVGVMAYEAQIAGLGDAPQGRPVRAAAVRMMQRRSFAELAERRAAAVAAIRALAPLEFVNGGGTGSLERTSTEEAVTELAAGSGLLAPTLFDSYQAFRLRPAALFALPVVRRPADGVATVFGGGYLASGPVGSDRLPTPYLPQGLRLTGTEAAGEVQTPLLGAVANELAVGDRVWFRHAKAGELAERFAQFHLLDSGGLTTVPTYRGEQRCFG</sequence>
<name>A0A1H0A0V3_ALLAB</name>
<accession>A0A1H0A0V3</accession>
<gene>
    <name evidence="2" type="ORF">SAMN04489726_5800</name>
</gene>
<organism evidence="2 3">
    <name type="scientific">Allokutzneria albata</name>
    <name type="common">Kibdelosporangium albatum</name>
    <dbReference type="NCBI Taxonomy" id="211114"/>
    <lineage>
        <taxon>Bacteria</taxon>
        <taxon>Bacillati</taxon>
        <taxon>Actinomycetota</taxon>
        <taxon>Actinomycetes</taxon>
        <taxon>Pseudonocardiales</taxon>
        <taxon>Pseudonocardiaceae</taxon>
        <taxon>Allokutzneria</taxon>
    </lineage>
</organism>
<dbReference type="InterPro" id="IPR051466">
    <property type="entry name" value="D-amino_acid_metab_enzyme"/>
</dbReference>
<evidence type="ECO:0000313" key="2">
    <source>
        <dbReference type="EMBL" id="SDN26781.1"/>
    </source>
</evidence>
<proteinExistence type="predicted"/>
<dbReference type="Gene3D" id="3.20.20.10">
    <property type="entry name" value="Alanine racemase"/>
    <property type="match status" value="1"/>
</dbReference>
<dbReference type="EMBL" id="LT629701">
    <property type="protein sequence ID" value="SDN26781.1"/>
    <property type="molecule type" value="Genomic_DNA"/>
</dbReference>
<feature type="domain" description="Alanine racemase N-terminal" evidence="1">
    <location>
        <begin position="27"/>
        <end position="236"/>
    </location>
</feature>
<dbReference type="GO" id="GO:0036088">
    <property type="term" value="P:D-serine catabolic process"/>
    <property type="evidence" value="ECO:0007669"/>
    <property type="project" value="TreeGrafter"/>
</dbReference>
<protein>
    <submittedName>
        <fullName evidence="2">D-serine deaminase, pyridoxal phosphate-dependent</fullName>
    </submittedName>
</protein>
<dbReference type="InterPro" id="IPR029066">
    <property type="entry name" value="PLP-binding_barrel"/>
</dbReference>
<dbReference type="Proteomes" id="UP000183376">
    <property type="component" value="Chromosome I"/>
</dbReference>